<evidence type="ECO:0000256" key="2">
    <source>
        <dbReference type="ARBA" id="ARBA00022832"/>
    </source>
</evidence>
<dbReference type="GeneID" id="7200591"/>
<gene>
    <name evidence="5" type="primary">ACS4</name>
    <name evidence="5" type="ORF">PHATRDRAFT_45510</name>
</gene>
<proteinExistence type="predicted"/>
<evidence type="ECO:0000256" key="3">
    <source>
        <dbReference type="ARBA" id="ARBA00023098"/>
    </source>
</evidence>
<dbReference type="EMBL" id="CM000610">
    <property type="protein sequence ID" value="EEC48622.1"/>
    <property type="molecule type" value="Genomic_DNA"/>
</dbReference>
<evidence type="ECO:0000256" key="1">
    <source>
        <dbReference type="ARBA" id="ARBA00022598"/>
    </source>
</evidence>
<dbReference type="Pfam" id="PF00501">
    <property type="entry name" value="AMP-binding"/>
    <property type="match status" value="1"/>
</dbReference>
<dbReference type="OrthoDB" id="3633556at2759"/>
<dbReference type="Gene3D" id="3.40.50.12780">
    <property type="entry name" value="N-terminal domain of ligase-like"/>
    <property type="match status" value="1"/>
</dbReference>
<dbReference type="KEGG" id="pti:PHATRDRAFT_45510"/>
<reference evidence="6" key="2">
    <citation type="submission" date="2008-08" db="EMBL/GenBank/DDBJ databases">
        <authorList>
            <consortium name="Diatom Consortium"/>
            <person name="Grigoriev I."/>
            <person name="Grimwood J."/>
            <person name="Kuo A."/>
            <person name="Otillar R.P."/>
            <person name="Salamov A."/>
            <person name="Detter J.C."/>
            <person name="Lindquist E."/>
            <person name="Shapiro H."/>
            <person name="Lucas S."/>
            <person name="Glavina del Rio T."/>
            <person name="Pitluck S."/>
            <person name="Rokhsar D."/>
            <person name="Bowler C."/>
        </authorList>
    </citation>
    <scope>GENOME REANNOTATION</scope>
    <source>
        <strain evidence="6">CCAP 1055/1</strain>
    </source>
</reference>
<dbReference type="EC" id="6.2.1.3" evidence="5"/>
<dbReference type="Pfam" id="PF23562">
    <property type="entry name" value="AMP-binding_C_3"/>
    <property type="match status" value="1"/>
</dbReference>
<evidence type="ECO:0000313" key="5">
    <source>
        <dbReference type="EMBL" id="EEC48622.1"/>
    </source>
</evidence>
<feature type="domain" description="AMP-dependent synthetase/ligase" evidence="4">
    <location>
        <begin position="36"/>
        <end position="466"/>
    </location>
</feature>
<dbReference type="PaxDb" id="2850-Phatr45510"/>
<dbReference type="InterPro" id="IPR042099">
    <property type="entry name" value="ANL_N_sf"/>
</dbReference>
<accession>B7FXX6</accession>
<dbReference type="PROSITE" id="PS00455">
    <property type="entry name" value="AMP_BINDING"/>
    <property type="match status" value="1"/>
</dbReference>
<keyword evidence="2" id="KW-0276">Fatty acid metabolism</keyword>
<dbReference type="InterPro" id="IPR000873">
    <property type="entry name" value="AMP-dep_synth/lig_dom"/>
</dbReference>
<reference evidence="5 6" key="1">
    <citation type="journal article" date="2008" name="Nature">
        <title>The Phaeodactylum genome reveals the evolutionary history of diatom genomes.</title>
        <authorList>
            <person name="Bowler C."/>
            <person name="Allen A.E."/>
            <person name="Badger J.H."/>
            <person name="Grimwood J."/>
            <person name="Jabbari K."/>
            <person name="Kuo A."/>
            <person name="Maheswari U."/>
            <person name="Martens C."/>
            <person name="Maumus F."/>
            <person name="Otillar R.P."/>
            <person name="Rayko E."/>
            <person name="Salamov A."/>
            <person name="Vandepoele K."/>
            <person name="Beszteri B."/>
            <person name="Gruber A."/>
            <person name="Heijde M."/>
            <person name="Katinka M."/>
            <person name="Mock T."/>
            <person name="Valentin K."/>
            <person name="Verret F."/>
            <person name="Berges J.A."/>
            <person name="Brownlee C."/>
            <person name="Cadoret J.P."/>
            <person name="Chiovitti A."/>
            <person name="Choi C.J."/>
            <person name="Coesel S."/>
            <person name="De Martino A."/>
            <person name="Detter J.C."/>
            <person name="Durkin C."/>
            <person name="Falciatore A."/>
            <person name="Fournet J."/>
            <person name="Haruta M."/>
            <person name="Huysman M.J."/>
            <person name="Jenkins B.D."/>
            <person name="Jiroutova K."/>
            <person name="Jorgensen R.E."/>
            <person name="Joubert Y."/>
            <person name="Kaplan A."/>
            <person name="Kroger N."/>
            <person name="Kroth P.G."/>
            <person name="La Roche J."/>
            <person name="Lindquist E."/>
            <person name="Lommer M."/>
            <person name="Martin-Jezequel V."/>
            <person name="Lopez P.J."/>
            <person name="Lucas S."/>
            <person name="Mangogna M."/>
            <person name="McGinnis K."/>
            <person name="Medlin L.K."/>
            <person name="Montsant A."/>
            <person name="Oudot-Le Secq M.P."/>
            <person name="Napoli C."/>
            <person name="Obornik M."/>
            <person name="Parker M.S."/>
            <person name="Petit J.L."/>
            <person name="Porcel B.M."/>
            <person name="Poulsen N."/>
            <person name="Robison M."/>
            <person name="Rychlewski L."/>
            <person name="Rynearson T.A."/>
            <person name="Schmutz J."/>
            <person name="Shapiro H."/>
            <person name="Siaut M."/>
            <person name="Stanley M."/>
            <person name="Sussman M.R."/>
            <person name="Taylor A.R."/>
            <person name="Vardi A."/>
            <person name="von Dassow P."/>
            <person name="Vyverman W."/>
            <person name="Willis A."/>
            <person name="Wyrwicz L.S."/>
            <person name="Rokhsar D.S."/>
            <person name="Weissenbach J."/>
            <person name="Armbrust E.V."/>
            <person name="Green B.R."/>
            <person name="Van de Peer Y."/>
            <person name="Grigoriev I.V."/>
        </authorList>
    </citation>
    <scope>NUCLEOTIDE SEQUENCE [LARGE SCALE GENOMIC DNA]</scope>
    <source>
        <strain evidence="5 6">CCAP 1055/1</strain>
    </source>
</reference>
<evidence type="ECO:0000313" key="6">
    <source>
        <dbReference type="Proteomes" id="UP000000759"/>
    </source>
</evidence>
<keyword evidence="6" id="KW-1185">Reference proteome</keyword>
<organism evidence="5 6">
    <name type="scientific">Phaeodactylum tricornutum (strain CCAP 1055/1)</name>
    <dbReference type="NCBI Taxonomy" id="556484"/>
    <lineage>
        <taxon>Eukaryota</taxon>
        <taxon>Sar</taxon>
        <taxon>Stramenopiles</taxon>
        <taxon>Ochrophyta</taxon>
        <taxon>Bacillariophyta</taxon>
        <taxon>Bacillariophyceae</taxon>
        <taxon>Bacillariophycidae</taxon>
        <taxon>Naviculales</taxon>
        <taxon>Phaeodactylaceae</taxon>
        <taxon>Phaeodactylum</taxon>
    </lineage>
</organism>
<keyword evidence="1 5" id="KW-0436">Ligase</keyword>
<sequence length="663" mass="72762">MSSLPLSTSEASQEVAIRMGNEGIASLPPKTVMQNFDAQVTKNGNRTALYHKRPKQGQDVADVAWTKYSWKEYRQQVDSFGKALLKVGFARFDTINIIGFNAPEWFFANFGAIAAGGIPAGVYTTNNPEACAYVAEHSEAKVVVCEGVKQLEKYYEISRNLPNLTALVMYGTDSIPEDVKSKCSVPVYTFEGFLDLGKDVSDTDLKARTDSWKAGETCTLIYTSGTTGPPKAVMITNDNITWTIETLMGRTRKGTLDHNDVMISYLPLSHIAAQMLDMHNPMATGTQLYFADANALKGSLGQTLKEVRPTVFFGVPRVWEKIYDKLQEVARSSTGIKKMLSTWAKGKAAAHWESLEYGSKSGSPFMLFLAKKLLHKAHLALGFDRCIQFYVSAAPIEVKILKYFMSLDIPIMELFGQSECTGPHAVNGYDAFKVGTVGRPLIGTETKIDEATGELCYRGRHIFAGYMGMPDKTTETIDSQGWLHSGDIVAIDSDHHPEIKKPSGFISITGRIKELIITAGGENVAPVLIEDELKAAMPALANAMVIGDKRKFLSVLLCLQVEPDIEGNPTNKLTGNALEAAKTIGSKAKTTNEARDDPKWKEYFDKGLEVANKKAISRASRVGKWALLSTDFSEVGGELTPTMKLKRNVTAEKFADTIDAMYA</sequence>
<dbReference type="GO" id="GO:0016020">
    <property type="term" value="C:membrane"/>
    <property type="evidence" value="ECO:0007669"/>
    <property type="project" value="TreeGrafter"/>
</dbReference>
<evidence type="ECO:0000259" key="4">
    <source>
        <dbReference type="Pfam" id="PF00501"/>
    </source>
</evidence>
<dbReference type="AlphaFoldDB" id="B7FXX6"/>
<dbReference type="PANTHER" id="PTHR43272">
    <property type="entry name" value="LONG-CHAIN-FATTY-ACID--COA LIGASE"/>
    <property type="match status" value="1"/>
</dbReference>
<dbReference type="InParanoid" id="B7FXX6"/>
<keyword evidence="3" id="KW-0443">Lipid metabolism</keyword>
<dbReference type="GO" id="GO:0005783">
    <property type="term" value="C:endoplasmic reticulum"/>
    <property type="evidence" value="ECO:0007669"/>
    <property type="project" value="TreeGrafter"/>
</dbReference>
<dbReference type="SUPFAM" id="SSF56801">
    <property type="entry name" value="Acetyl-CoA synthetase-like"/>
    <property type="match status" value="1"/>
</dbReference>
<dbReference type="Proteomes" id="UP000000759">
    <property type="component" value="Chromosome 7"/>
</dbReference>
<dbReference type="GO" id="GO:0004467">
    <property type="term" value="F:long-chain fatty acid-CoA ligase activity"/>
    <property type="evidence" value="ECO:0007669"/>
    <property type="project" value="UniProtKB-EC"/>
</dbReference>
<protein>
    <submittedName>
        <fullName evidence="5">Long chain acyl-coa synthetase</fullName>
        <ecNumber evidence="5">6.2.1.3</ecNumber>
    </submittedName>
</protein>
<dbReference type="InterPro" id="IPR020845">
    <property type="entry name" value="AMP-binding_CS"/>
</dbReference>
<dbReference type="HOGENOM" id="CLU_000022_45_5_1"/>
<dbReference type="STRING" id="556484.B7FXX6"/>
<dbReference type="PANTHER" id="PTHR43272:SF32">
    <property type="entry name" value="AMP-DEPENDENT SYNTHETASE_LIGASE DOMAIN-CONTAINING PROTEIN"/>
    <property type="match status" value="1"/>
</dbReference>
<dbReference type="RefSeq" id="XP_002179636.1">
    <property type="nucleotide sequence ID" value="XM_002179600.1"/>
</dbReference>
<name>B7FXX6_PHATC</name>
<dbReference type="eggNOG" id="KOG1256">
    <property type="taxonomic scope" value="Eukaryota"/>
</dbReference>